<dbReference type="Gene3D" id="3.30.565.10">
    <property type="entry name" value="Histidine kinase-like ATPase, C-terminal domain"/>
    <property type="match status" value="1"/>
</dbReference>
<feature type="transmembrane region" description="Helical" evidence="6">
    <location>
        <begin position="102"/>
        <end position="124"/>
    </location>
</feature>
<dbReference type="EC" id="2.7.13.3" evidence="2"/>
<keyword evidence="6" id="KW-0812">Transmembrane</keyword>
<keyword evidence="3" id="KW-0808">Transferase</keyword>
<dbReference type="Proteomes" id="UP000036867">
    <property type="component" value="Unassembled WGS sequence"/>
</dbReference>
<dbReference type="Gene3D" id="1.20.5.1930">
    <property type="match status" value="1"/>
</dbReference>
<sequence length="379" mass="42818">MSNWYSIFPKNPLLSISTWVLFCLVPLYFVFRTKSTLIVSIAVAILIVYIICFRFSYSTNNALVYVCISLEMVINAVMTVLFGYIYFAFFTAFFIGRIRHTVGFYIMYGLHIAMTVGSIIGGFFIETELFIKEIPFIVIVVFGVILGPFYIYSTNKRDKLQGQLATANERISELSVYEERQRIARDLHDTLGQKLSMVGLKSDLAIRLVKKDQDAAIEELRDIRQTASIALKEVREMVSNMKAVKLQDELQHVEKILTAADIKMIIEGNSEFDHIPAITGNTLSMCLKEAVNNVVRHSKATECKIIIIQKSDVIQLTVLDNGIGISNMNRKPSSNGLNGMKERVEFVNGDLEISGQNGTLVKVTLPNVIMYQKEVSQYE</sequence>
<dbReference type="PANTHER" id="PTHR24421">
    <property type="entry name" value="NITRATE/NITRITE SENSOR PROTEIN NARX-RELATED"/>
    <property type="match status" value="1"/>
</dbReference>
<dbReference type="CDD" id="cd16917">
    <property type="entry name" value="HATPase_UhpB-NarQ-NarX-like"/>
    <property type="match status" value="1"/>
</dbReference>
<dbReference type="GO" id="GO:0000155">
    <property type="term" value="F:phosphorelay sensor kinase activity"/>
    <property type="evidence" value="ECO:0007669"/>
    <property type="project" value="InterPro"/>
</dbReference>
<keyword evidence="6" id="KW-1133">Transmembrane helix</keyword>
<dbReference type="SMART" id="SM00387">
    <property type="entry name" value="HATPase_c"/>
    <property type="match status" value="1"/>
</dbReference>
<keyword evidence="4 8" id="KW-0418">Kinase</keyword>
<dbReference type="STRING" id="263475.AMD00_17375"/>
<dbReference type="SUPFAM" id="SSF55874">
    <property type="entry name" value="ATPase domain of HSP90 chaperone/DNA topoisomerase II/histidine kinase"/>
    <property type="match status" value="1"/>
</dbReference>
<evidence type="ECO:0000259" key="7">
    <source>
        <dbReference type="SMART" id="SM00387"/>
    </source>
</evidence>
<organism evidence="8 9">
    <name type="scientific">Viridibacillus arvi</name>
    <dbReference type="NCBI Taxonomy" id="263475"/>
    <lineage>
        <taxon>Bacteria</taxon>
        <taxon>Bacillati</taxon>
        <taxon>Bacillota</taxon>
        <taxon>Bacilli</taxon>
        <taxon>Bacillales</taxon>
        <taxon>Caryophanaceae</taxon>
        <taxon>Viridibacillus</taxon>
    </lineage>
</organism>
<evidence type="ECO:0000256" key="3">
    <source>
        <dbReference type="ARBA" id="ARBA00022679"/>
    </source>
</evidence>
<reference evidence="9" key="1">
    <citation type="submission" date="2015-08" db="EMBL/GenBank/DDBJ databases">
        <title>Fjat-10028 dsm 16317.</title>
        <authorList>
            <person name="Liu B."/>
            <person name="Wang J."/>
            <person name="Zhu Y."/>
            <person name="Liu G."/>
            <person name="Chen Q."/>
            <person name="Chen Z."/>
            <person name="Lan J."/>
            <person name="Che J."/>
            <person name="Ge C."/>
            <person name="Shi H."/>
            <person name="Pan Z."/>
            <person name="Liu X."/>
        </authorList>
    </citation>
    <scope>NUCLEOTIDE SEQUENCE [LARGE SCALE GENOMIC DNA]</scope>
    <source>
        <strain evidence="9">DSM 16317</strain>
    </source>
</reference>
<feature type="transmembrane region" description="Helical" evidence="6">
    <location>
        <begin position="130"/>
        <end position="152"/>
    </location>
</feature>
<proteinExistence type="predicted"/>
<dbReference type="GO" id="GO:0046983">
    <property type="term" value="F:protein dimerization activity"/>
    <property type="evidence" value="ECO:0007669"/>
    <property type="project" value="InterPro"/>
</dbReference>
<comment type="catalytic activity">
    <reaction evidence="1">
        <text>ATP + protein L-histidine = ADP + protein N-phospho-L-histidine.</text>
        <dbReference type="EC" id="2.7.13.3"/>
    </reaction>
</comment>
<dbReference type="Pfam" id="PF23540">
    <property type="entry name" value="DesK_N"/>
    <property type="match status" value="1"/>
</dbReference>
<feature type="transmembrane region" description="Helical" evidence="6">
    <location>
        <begin position="63"/>
        <end position="95"/>
    </location>
</feature>
<feature type="domain" description="Histidine kinase/HSP90-like ATPase" evidence="7">
    <location>
        <begin position="278"/>
        <end position="369"/>
    </location>
</feature>
<dbReference type="EMBL" id="LILB01000005">
    <property type="protein sequence ID" value="KOO50062.1"/>
    <property type="molecule type" value="Genomic_DNA"/>
</dbReference>
<protein>
    <recommendedName>
        <fullName evidence="2">histidine kinase</fullName>
        <ecNumber evidence="2">2.7.13.3</ecNumber>
    </recommendedName>
</protein>
<keyword evidence="5" id="KW-0902">Two-component regulatory system</keyword>
<dbReference type="InterPro" id="IPR036890">
    <property type="entry name" value="HATPase_C_sf"/>
</dbReference>
<dbReference type="Pfam" id="PF07730">
    <property type="entry name" value="HisKA_3"/>
    <property type="match status" value="1"/>
</dbReference>
<dbReference type="GO" id="GO:0016020">
    <property type="term" value="C:membrane"/>
    <property type="evidence" value="ECO:0007669"/>
    <property type="project" value="InterPro"/>
</dbReference>
<feature type="transmembrane region" description="Helical" evidence="6">
    <location>
        <begin position="12"/>
        <end position="30"/>
    </location>
</feature>
<dbReference type="InterPro" id="IPR011712">
    <property type="entry name" value="Sig_transdc_His_kin_sub3_dim/P"/>
</dbReference>
<keyword evidence="9" id="KW-1185">Reference proteome</keyword>
<feature type="transmembrane region" description="Helical" evidence="6">
    <location>
        <begin position="37"/>
        <end position="57"/>
    </location>
</feature>
<evidence type="ECO:0000256" key="4">
    <source>
        <dbReference type="ARBA" id="ARBA00022777"/>
    </source>
</evidence>
<comment type="caution">
    <text evidence="8">The sequence shown here is derived from an EMBL/GenBank/DDBJ whole genome shotgun (WGS) entry which is preliminary data.</text>
</comment>
<dbReference type="AlphaFoldDB" id="A0A0M0LGN4"/>
<evidence type="ECO:0000256" key="2">
    <source>
        <dbReference type="ARBA" id="ARBA00012438"/>
    </source>
</evidence>
<evidence type="ECO:0000256" key="5">
    <source>
        <dbReference type="ARBA" id="ARBA00023012"/>
    </source>
</evidence>
<dbReference type="InterPro" id="IPR056374">
    <property type="entry name" value="DesK/YvfT_N"/>
</dbReference>
<evidence type="ECO:0000256" key="1">
    <source>
        <dbReference type="ARBA" id="ARBA00000085"/>
    </source>
</evidence>
<gene>
    <name evidence="8" type="ORF">AMD00_17375</name>
</gene>
<name>A0A0M0LGN4_9BACL</name>
<keyword evidence="6" id="KW-0472">Membrane</keyword>
<dbReference type="PANTHER" id="PTHR24421:SF63">
    <property type="entry name" value="SENSOR HISTIDINE KINASE DESK"/>
    <property type="match status" value="1"/>
</dbReference>
<dbReference type="OrthoDB" id="9797605at2"/>
<dbReference type="PATRIC" id="fig|263475.3.peg.4771"/>
<evidence type="ECO:0000313" key="9">
    <source>
        <dbReference type="Proteomes" id="UP000036867"/>
    </source>
</evidence>
<accession>A0A0M0LGN4</accession>
<dbReference type="Pfam" id="PF02518">
    <property type="entry name" value="HATPase_c"/>
    <property type="match status" value="1"/>
</dbReference>
<dbReference type="InterPro" id="IPR050482">
    <property type="entry name" value="Sensor_HK_TwoCompSys"/>
</dbReference>
<evidence type="ECO:0000313" key="8">
    <source>
        <dbReference type="EMBL" id="KOO50062.1"/>
    </source>
</evidence>
<evidence type="ECO:0000256" key="6">
    <source>
        <dbReference type="SAM" id="Phobius"/>
    </source>
</evidence>
<dbReference type="InterPro" id="IPR003594">
    <property type="entry name" value="HATPase_dom"/>
</dbReference>